<name>A0A0A9BQC5_ARUDO</name>
<dbReference type="EMBL" id="GBRH01234475">
    <property type="protein sequence ID" value="JAD63420.1"/>
    <property type="molecule type" value="Transcribed_RNA"/>
</dbReference>
<evidence type="ECO:0000313" key="1">
    <source>
        <dbReference type="EMBL" id="JAD63420.1"/>
    </source>
</evidence>
<organism evidence="1">
    <name type="scientific">Arundo donax</name>
    <name type="common">Giant reed</name>
    <name type="synonym">Donax arundinaceus</name>
    <dbReference type="NCBI Taxonomy" id="35708"/>
    <lineage>
        <taxon>Eukaryota</taxon>
        <taxon>Viridiplantae</taxon>
        <taxon>Streptophyta</taxon>
        <taxon>Embryophyta</taxon>
        <taxon>Tracheophyta</taxon>
        <taxon>Spermatophyta</taxon>
        <taxon>Magnoliopsida</taxon>
        <taxon>Liliopsida</taxon>
        <taxon>Poales</taxon>
        <taxon>Poaceae</taxon>
        <taxon>PACMAD clade</taxon>
        <taxon>Arundinoideae</taxon>
        <taxon>Arundineae</taxon>
        <taxon>Arundo</taxon>
    </lineage>
</organism>
<reference evidence="1" key="2">
    <citation type="journal article" date="2015" name="Data Brief">
        <title>Shoot transcriptome of the giant reed, Arundo donax.</title>
        <authorList>
            <person name="Barrero R.A."/>
            <person name="Guerrero F.D."/>
            <person name="Moolhuijzen P."/>
            <person name="Goolsby J.A."/>
            <person name="Tidwell J."/>
            <person name="Bellgard S.E."/>
            <person name="Bellgard M.I."/>
        </authorList>
    </citation>
    <scope>NUCLEOTIDE SEQUENCE</scope>
    <source>
        <tissue evidence="1">Shoot tissue taken approximately 20 cm above the soil surface</tissue>
    </source>
</reference>
<dbReference type="AlphaFoldDB" id="A0A0A9BQC5"/>
<protein>
    <submittedName>
        <fullName evidence="1">Uncharacterized protein</fullName>
    </submittedName>
</protein>
<sequence>MTFKNVFTQLKLISGLLTWMLCK</sequence>
<reference evidence="1" key="1">
    <citation type="submission" date="2014-09" db="EMBL/GenBank/DDBJ databases">
        <authorList>
            <person name="Magalhaes I.L.F."/>
            <person name="Oliveira U."/>
            <person name="Santos F.R."/>
            <person name="Vidigal T.H.D.A."/>
            <person name="Brescovit A.D."/>
            <person name="Santos A.J."/>
        </authorList>
    </citation>
    <scope>NUCLEOTIDE SEQUENCE</scope>
    <source>
        <tissue evidence="1">Shoot tissue taken approximately 20 cm above the soil surface</tissue>
    </source>
</reference>
<accession>A0A0A9BQC5</accession>
<proteinExistence type="predicted"/>